<evidence type="ECO:0000313" key="1">
    <source>
        <dbReference type="EMBL" id="MCP8971413.1"/>
    </source>
</evidence>
<comment type="caution">
    <text evidence="1">The sequence shown here is derived from an EMBL/GenBank/DDBJ whole genome shotgun (WGS) entry which is preliminary data.</text>
</comment>
<proteinExistence type="predicted"/>
<protein>
    <submittedName>
        <fullName evidence="1">Uncharacterized protein</fullName>
    </submittedName>
</protein>
<dbReference type="EMBL" id="JANCLT010000064">
    <property type="protein sequence ID" value="MCP8971413.1"/>
    <property type="molecule type" value="Genomic_DNA"/>
</dbReference>
<organism evidence="1 2">
    <name type="scientific">Ectobacillus ponti</name>
    <dbReference type="NCBI Taxonomy" id="2961894"/>
    <lineage>
        <taxon>Bacteria</taxon>
        <taxon>Bacillati</taxon>
        <taxon>Bacillota</taxon>
        <taxon>Bacilli</taxon>
        <taxon>Bacillales</taxon>
        <taxon>Bacillaceae</taxon>
        <taxon>Ectobacillus</taxon>
    </lineage>
</organism>
<evidence type="ECO:0000313" key="2">
    <source>
        <dbReference type="Proteomes" id="UP001156102"/>
    </source>
</evidence>
<dbReference type="Proteomes" id="UP001156102">
    <property type="component" value="Unassembled WGS sequence"/>
</dbReference>
<sequence>WLFVQTRLAPQTSKLQQLNPAYRKVGPTITMKIDEHQQLPTLDKSFLKHHVMSTGDHSKTSSSCFRCQASDVKIPDGHLNQV</sequence>
<accession>A0AA42BVA0</accession>
<keyword evidence="2" id="KW-1185">Reference proteome</keyword>
<dbReference type="AlphaFoldDB" id="A0AA42BVA0"/>
<gene>
    <name evidence="1" type="ORF">NK662_23175</name>
</gene>
<name>A0AA42BVA0_9BACI</name>
<feature type="non-terminal residue" evidence="1">
    <location>
        <position position="1"/>
    </location>
</feature>
<reference evidence="1" key="1">
    <citation type="submission" date="2022-07" db="EMBL/GenBank/DDBJ databases">
        <authorList>
            <person name="Li W.-J."/>
            <person name="Deng Q.-Q."/>
        </authorList>
    </citation>
    <scope>NUCLEOTIDE SEQUENCE</scope>
    <source>
        <strain evidence="1">SYSU M60031</strain>
    </source>
</reference>